<gene>
    <name evidence="2" type="ORF">SAMN05661053_1329</name>
</gene>
<proteinExistence type="predicted"/>
<keyword evidence="1" id="KW-0472">Membrane</keyword>
<keyword evidence="1" id="KW-1133">Transmembrane helix</keyword>
<sequence>MTTPKSDEKNKETFKGALIFWLCEIMGELGIHCFVSGRTLRGLLYLSMTIISCFIIPLAVPFVMFLGKPMYGLDLIAGIMIFIVTVLVFIDAWTIGNGRYENKINGKKYRGGLWMKVVAILGLVLNLTYVVFGGYFFNMSETISNDLKTRVVTVLNAGVDDYLEKQGLFFDKEHQIGSFEQIGYASHFKYFDFIDLNAGLKISYKLNFGCPHQSIWTITPSIVDGKLKWNVTEPEDTRCSEFFPLKLNLKEK</sequence>
<reference evidence="2 3" key="1">
    <citation type="submission" date="2017-08" db="EMBL/GenBank/DDBJ databases">
        <authorList>
            <person name="de Groot N.N."/>
        </authorList>
    </citation>
    <scope>NUCLEOTIDE SEQUENCE [LARGE SCALE GENOMIC DNA]</scope>
    <source>
        <strain evidence="2 3">HM2</strain>
    </source>
</reference>
<feature type="transmembrane region" description="Helical" evidence="1">
    <location>
        <begin position="75"/>
        <end position="96"/>
    </location>
</feature>
<protein>
    <submittedName>
        <fullName evidence="2">Uncharacterized protein</fullName>
    </submittedName>
</protein>
<evidence type="ECO:0000313" key="3">
    <source>
        <dbReference type="Proteomes" id="UP000255423"/>
    </source>
</evidence>
<dbReference type="AlphaFoldDB" id="A0A380RX08"/>
<evidence type="ECO:0000313" key="2">
    <source>
        <dbReference type="EMBL" id="SUQ20076.1"/>
    </source>
</evidence>
<keyword evidence="1" id="KW-0812">Transmembrane</keyword>
<feature type="transmembrane region" description="Helical" evidence="1">
    <location>
        <begin position="42"/>
        <end position="63"/>
    </location>
</feature>
<name>A0A380RX08_FIBSU</name>
<accession>A0A380RX08</accession>
<feature type="transmembrane region" description="Helical" evidence="1">
    <location>
        <begin position="117"/>
        <end position="137"/>
    </location>
</feature>
<dbReference type="Proteomes" id="UP000255423">
    <property type="component" value="Unassembled WGS sequence"/>
</dbReference>
<organism evidence="2 3">
    <name type="scientific">Fibrobacter succinogenes</name>
    <name type="common">Bacteroides succinogenes</name>
    <dbReference type="NCBI Taxonomy" id="833"/>
    <lineage>
        <taxon>Bacteria</taxon>
        <taxon>Pseudomonadati</taxon>
        <taxon>Fibrobacterota</taxon>
        <taxon>Fibrobacteria</taxon>
        <taxon>Fibrobacterales</taxon>
        <taxon>Fibrobacteraceae</taxon>
        <taxon>Fibrobacter</taxon>
    </lineage>
</organism>
<evidence type="ECO:0000256" key="1">
    <source>
        <dbReference type="SAM" id="Phobius"/>
    </source>
</evidence>
<dbReference type="EMBL" id="UHJL01000001">
    <property type="protein sequence ID" value="SUQ20076.1"/>
    <property type="molecule type" value="Genomic_DNA"/>
</dbReference>